<evidence type="ECO:0000313" key="4">
    <source>
        <dbReference type="Proteomes" id="UP001064489"/>
    </source>
</evidence>
<dbReference type="InterPro" id="IPR029058">
    <property type="entry name" value="AB_hydrolase_fold"/>
</dbReference>
<name>A0AAD5JEI7_ACENE</name>
<dbReference type="Pfam" id="PF07859">
    <property type="entry name" value="Abhydrolase_3"/>
    <property type="match status" value="2"/>
</dbReference>
<dbReference type="InterPro" id="IPR050466">
    <property type="entry name" value="Carboxylest/Gibb_receptor"/>
</dbReference>
<evidence type="ECO:0000313" key="3">
    <source>
        <dbReference type="EMBL" id="KAI9196488.1"/>
    </source>
</evidence>
<dbReference type="SUPFAM" id="SSF53474">
    <property type="entry name" value="alpha/beta-Hydrolases"/>
    <property type="match status" value="1"/>
</dbReference>
<reference evidence="3" key="2">
    <citation type="submission" date="2023-02" db="EMBL/GenBank/DDBJ databases">
        <authorList>
            <person name="Swenson N.G."/>
            <person name="Wegrzyn J.L."/>
            <person name="Mcevoy S.L."/>
        </authorList>
    </citation>
    <scope>NUCLEOTIDE SEQUENCE</scope>
    <source>
        <strain evidence="3">91603</strain>
        <tissue evidence="3">Leaf</tissue>
    </source>
</reference>
<dbReference type="InterPro" id="IPR013094">
    <property type="entry name" value="AB_hydrolase_3"/>
</dbReference>
<evidence type="ECO:0000256" key="1">
    <source>
        <dbReference type="ARBA" id="ARBA00010515"/>
    </source>
</evidence>
<reference evidence="3" key="1">
    <citation type="journal article" date="2022" name="Plant J.">
        <title>Strategies of tolerance reflected in two North American maple genomes.</title>
        <authorList>
            <person name="McEvoy S.L."/>
            <person name="Sezen U.U."/>
            <person name="Trouern-Trend A."/>
            <person name="McMahon S.M."/>
            <person name="Schaberg P.G."/>
            <person name="Yang J."/>
            <person name="Wegrzyn J.L."/>
            <person name="Swenson N.G."/>
        </authorList>
    </citation>
    <scope>NUCLEOTIDE SEQUENCE</scope>
    <source>
        <strain evidence="3">91603</strain>
    </source>
</reference>
<sequence>MDSIDNKEVASQLLPFIRVYKDGSVERLMESRKCHRHRKTTKPVSSKDITISQNPLITARIYLPKLLTTQHDQKLPVLVYFHGGGFCFESAYSLTETKLINSLVSEAKIVAISIEYRLAPENPLPIPHKDCWAPGLLSTGAGANLAHYTLVRAGNENLHGWVKIFGAFLTHPYFWGSDPVGSEIKAIEEREKLAPFRVWKYLYPSPSDGIDNVMVNPFAPEKPCLGKQIGCSRLLVSVAELDLLRDRGILYVNAVKESGFKGGVLELVQVDGEDHAFHILNYESENAKKMIKSVRSMRSNHLIL</sequence>
<gene>
    <name evidence="3" type="ORF">LWI28_024377</name>
</gene>
<evidence type="ECO:0000259" key="2">
    <source>
        <dbReference type="Pfam" id="PF07859"/>
    </source>
</evidence>
<dbReference type="AlphaFoldDB" id="A0AAD5JEI7"/>
<dbReference type="Gene3D" id="3.40.50.1820">
    <property type="entry name" value="alpha/beta hydrolase"/>
    <property type="match status" value="2"/>
</dbReference>
<feature type="domain" description="Alpha/beta hydrolase fold-3" evidence="2">
    <location>
        <begin position="140"/>
        <end position="278"/>
    </location>
</feature>
<dbReference type="EMBL" id="JAJSOW010000003">
    <property type="protein sequence ID" value="KAI9196488.1"/>
    <property type="molecule type" value="Genomic_DNA"/>
</dbReference>
<comment type="caution">
    <text evidence="3">The sequence shown here is derived from an EMBL/GenBank/DDBJ whole genome shotgun (WGS) entry which is preliminary data.</text>
</comment>
<comment type="similarity">
    <text evidence="1">Belongs to the 'GDXG' lipolytic enzyme family.</text>
</comment>
<dbReference type="PANTHER" id="PTHR23024">
    <property type="entry name" value="ARYLACETAMIDE DEACETYLASE"/>
    <property type="match status" value="1"/>
</dbReference>
<dbReference type="Proteomes" id="UP001064489">
    <property type="component" value="Chromosome 1"/>
</dbReference>
<dbReference type="PANTHER" id="PTHR23024:SF636">
    <property type="entry name" value="ALPHA_BETA HYDROLASE FOLD-3 DOMAIN-CONTAINING PROTEIN"/>
    <property type="match status" value="1"/>
</dbReference>
<feature type="domain" description="Alpha/beta hydrolase fold-3" evidence="2">
    <location>
        <begin position="78"/>
        <end position="133"/>
    </location>
</feature>
<accession>A0AAD5JEI7</accession>
<keyword evidence="4" id="KW-1185">Reference proteome</keyword>
<organism evidence="3 4">
    <name type="scientific">Acer negundo</name>
    <name type="common">Box elder</name>
    <dbReference type="NCBI Taxonomy" id="4023"/>
    <lineage>
        <taxon>Eukaryota</taxon>
        <taxon>Viridiplantae</taxon>
        <taxon>Streptophyta</taxon>
        <taxon>Embryophyta</taxon>
        <taxon>Tracheophyta</taxon>
        <taxon>Spermatophyta</taxon>
        <taxon>Magnoliopsida</taxon>
        <taxon>eudicotyledons</taxon>
        <taxon>Gunneridae</taxon>
        <taxon>Pentapetalae</taxon>
        <taxon>rosids</taxon>
        <taxon>malvids</taxon>
        <taxon>Sapindales</taxon>
        <taxon>Sapindaceae</taxon>
        <taxon>Hippocastanoideae</taxon>
        <taxon>Acereae</taxon>
        <taxon>Acer</taxon>
    </lineage>
</organism>
<protein>
    <recommendedName>
        <fullName evidence="2">Alpha/beta hydrolase fold-3 domain-containing protein</fullName>
    </recommendedName>
</protein>
<dbReference type="GO" id="GO:0016787">
    <property type="term" value="F:hydrolase activity"/>
    <property type="evidence" value="ECO:0007669"/>
    <property type="project" value="InterPro"/>
</dbReference>
<proteinExistence type="inferred from homology"/>